<organism evidence="1">
    <name type="scientific">Pararge aegeria</name>
    <name type="common">speckled wood butterfly</name>
    <dbReference type="NCBI Taxonomy" id="116150"/>
    <lineage>
        <taxon>Eukaryota</taxon>
        <taxon>Metazoa</taxon>
        <taxon>Ecdysozoa</taxon>
        <taxon>Arthropoda</taxon>
        <taxon>Hexapoda</taxon>
        <taxon>Insecta</taxon>
        <taxon>Pterygota</taxon>
        <taxon>Neoptera</taxon>
        <taxon>Endopterygota</taxon>
        <taxon>Lepidoptera</taxon>
        <taxon>Glossata</taxon>
        <taxon>Ditrysia</taxon>
        <taxon>Papilionoidea</taxon>
        <taxon>Nymphalidae</taxon>
        <taxon>Satyrinae</taxon>
        <taxon>Satyrini</taxon>
        <taxon>Parargina</taxon>
        <taxon>Pararge</taxon>
    </lineage>
</organism>
<reference evidence="1" key="1">
    <citation type="journal article" date="2013" name="BMC Genomics">
        <title>Unscrambling butterfly oogenesis.</title>
        <authorList>
            <person name="Carter J.M."/>
            <person name="Baker S.C."/>
            <person name="Pink R."/>
            <person name="Carter D.R."/>
            <person name="Collins A."/>
            <person name="Tomlin J."/>
            <person name="Gibbs M."/>
            <person name="Breuker C.J."/>
        </authorList>
    </citation>
    <scope>NUCLEOTIDE SEQUENCE</scope>
    <source>
        <tissue evidence="1">Ovary</tissue>
    </source>
</reference>
<reference evidence="1" key="2">
    <citation type="submission" date="2013-05" db="EMBL/GenBank/DDBJ databases">
        <authorList>
            <person name="Carter J.-M."/>
            <person name="Baker S.C."/>
            <person name="Pink R."/>
            <person name="Carter D.R.F."/>
            <person name="Collins A."/>
            <person name="Tomlin J."/>
            <person name="Gibbs M."/>
            <person name="Breuker C.J."/>
        </authorList>
    </citation>
    <scope>NUCLEOTIDE SEQUENCE</scope>
    <source>
        <tissue evidence="1">Ovary</tissue>
    </source>
</reference>
<dbReference type="PROSITE" id="PS51257">
    <property type="entry name" value="PROKAR_LIPOPROTEIN"/>
    <property type="match status" value="1"/>
</dbReference>
<sequence>MKMDEALSEIFAMFAAPCVLFGCCFCLFFCDSGHTCPHSQRATTGAAFALTCVLPARASKRFNLSLTNENPSGT</sequence>
<feature type="non-terminal residue" evidence="1">
    <location>
        <position position="74"/>
    </location>
</feature>
<name>S4PJI0_9NEOP</name>
<protein>
    <submittedName>
        <fullName evidence="1">Uncharacterized protein</fullName>
    </submittedName>
</protein>
<evidence type="ECO:0000313" key="1">
    <source>
        <dbReference type="EMBL" id="JAA89933.1"/>
    </source>
</evidence>
<dbReference type="AlphaFoldDB" id="S4PJI0"/>
<dbReference type="EMBL" id="GAIX01002627">
    <property type="protein sequence ID" value="JAA89933.1"/>
    <property type="molecule type" value="Transcribed_RNA"/>
</dbReference>
<accession>S4PJI0</accession>
<proteinExistence type="predicted"/>